<proteinExistence type="predicted"/>
<gene>
    <name evidence="3" type="ORF">VITISV_033387</name>
</gene>
<sequence length="799" mass="88884">MVTRVNQSRTLTEGLDIGVEFIFFLKRKTWFVKVLVLIYWRCQRVGVEALGITNDLLTMFEDQIRAGSMIGVACEYLKLAQKAALLWACATETLGLGDAEQPRKMDAGPTWNAVGANTSLDHKHLRVLGLPESGTDGSSGLIPINCTGMSGESFFSQPNSDLMAGAPEHRSRFDQDITLRSAGRHGSTGSWTDVSGAQQFPFQESGTSVNCESDNTSIDWLYKCLMTMRYSNKAYLEQKYSKDNPEVDNFQEGYLALSDFANDGPEMDQTCNEDGCEIKTSVNVNEEKPEDNDQKPQSGMMFSSVIQAEEFYKDYAKKTGFTVRKGKIHKQPDGTLKWRRLLCSCEGFRAKKQSNQGTKYQRLETRTGCEAQMQVTLENEQWVITNLQLEHNHSLKNSNGSSDKSIQDALTRPSEKLEGALEADNVCPKHQLKQLKPQPVDSRRAKGETLLASAEAEDRDKTLRDGPRFIGNSSRLLKENHNEQLFEEATKLQSIFHLHPKNQGYLPQQTQEDSVSRYSEQIISEVETHCNYVQNASDRLTMEERSLPVAKSADGESTIYSAQMPTTNDASHWSRGSAVSIASSTVPTPTLPITTITSAGTPAAGSSSPHLPCLQDKRSGASRDQGKQCASFGGVNTIVQVGSGVSHTSESIWQQILTKYGDITAKSTVTSPEFVAFVKQSILKIVELMHNNTARGLSDENISTIGRILGDLERVEVKVDWLRTRFVAVGHLIDYAKAKDNRDMILRRFNEKRAQVAQLQLHLTQLQGKLDEAEASLQELQHQVPEWLTFEDTLGKGLL</sequence>
<feature type="domain" description="FAR1" evidence="2">
    <location>
        <begin position="310"/>
        <end position="396"/>
    </location>
</feature>
<evidence type="ECO:0000313" key="3">
    <source>
        <dbReference type="EMBL" id="CAN65000.1"/>
    </source>
</evidence>
<feature type="coiled-coil region" evidence="1">
    <location>
        <begin position="756"/>
        <end position="783"/>
    </location>
</feature>
<accession>A5AX54</accession>
<dbReference type="PANTHER" id="PTHR46328:SF30">
    <property type="entry name" value="OS04G0641500 PROTEIN"/>
    <property type="match status" value="1"/>
</dbReference>
<name>A5AX54_VITVI</name>
<reference evidence="3" key="1">
    <citation type="journal article" date="2007" name="PLoS ONE">
        <title>The first genome sequence of an elite grapevine cultivar (Pinot noir Vitis vinifera L.): coping with a highly heterozygous genome.</title>
        <authorList>
            <person name="Velasco R."/>
            <person name="Zharkikh A."/>
            <person name="Troggio M."/>
            <person name="Cartwright D.A."/>
            <person name="Cestaro A."/>
            <person name="Pruss D."/>
            <person name="Pindo M."/>
            <person name="FitzGerald L.M."/>
            <person name="Vezzulli S."/>
            <person name="Reid J."/>
            <person name="Malacarne G."/>
            <person name="Iliev D."/>
            <person name="Coppola G."/>
            <person name="Wardell B."/>
            <person name="Micheletti D."/>
            <person name="Macalma T."/>
            <person name="Facci M."/>
            <person name="Mitchell J.T."/>
            <person name="Perazzolli M."/>
            <person name="Eldredge G."/>
            <person name="Gatto P."/>
            <person name="Oyzerski R."/>
            <person name="Moretto M."/>
            <person name="Gutin N."/>
            <person name="Stefanini M."/>
            <person name="Chen Y."/>
            <person name="Segala C."/>
            <person name="Davenport C."/>
            <person name="Dematte L."/>
            <person name="Mraz A."/>
            <person name="Battilana J."/>
            <person name="Stormo K."/>
            <person name="Costa F."/>
            <person name="Tao Q."/>
            <person name="Si-Ammour A."/>
            <person name="Harkins T."/>
            <person name="Lackey A."/>
            <person name="Perbost C."/>
            <person name="Taillon B."/>
            <person name="Stella A."/>
            <person name="Solovyev V."/>
            <person name="Fawcett J.A."/>
            <person name="Sterck L."/>
            <person name="Vandepoele K."/>
            <person name="Grando S.M."/>
            <person name="Toppo S."/>
            <person name="Moser C."/>
            <person name="Lanchbury J."/>
            <person name="Bogden R."/>
            <person name="Skolnick M."/>
            <person name="Sgaramella V."/>
            <person name="Bhatnagar S.K."/>
            <person name="Fontana P."/>
            <person name="Gutin A."/>
            <person name="Van de Peer Y."/>
            <person name="Salamini F."/>
            <person name="Viola R."/>
        </authorList>
    </citation>
    <scope>NUCLEOTIDE SEQUENCE</scope>
</reference>
<dbReference type="Pfam" id="PF03101">
    <property type="entry name" value="FAR1"/>
    <property type="match status" value="1"/>
</dbReference>
<dbReference type="InterPro" id="IPR007942">
    <property type="entry name" value="PLipase-like"/>
</dbReference>
<evidence type="ECO:0000256" key="1">
    <source>
        <dbReference type="SAM" id="Coils"/>
    </source>
</evidence>
<evidence type="ECO:0000259" key="2">
    <source>
        <dbReference type="Pfam" id="PF03101"/>
    </source>
</evidence>
<dbReference type="EMBL" id="AM438914">
    <property type="protein sequence ID" value="CAN65000.1"/>
    <property type="molecule type" value="Genomic_DNA"/>
</dbReference>
<dbReference type="Pfam" id="PF05278">
    <property type="entry name" value="PEARLI-4"/>
    <property type="match status" value="1"/>
</dbReference>
<dbReference type="PANTHER" id="PTHR46328">
    <property type="entry name" value="FAR-RED IMPAIRED RESPONSIVE (FAR1) FAMILY PROTEIN-RELATED"/>
    <property type="match status" value="1"/>
</dbReference>
<protein>
    <recommendedName>
        <fullName evidence="2">FAR1 domain-containing protein</fullName>
    </recommendedName>
</protein>
<keyword evidence="1" id="KW-0175">Coiled coil</keyword>
<dbReference type="ExpressionAtlas" id="A5AX54">
    <property type="expression patterns" value="baseline and differential"/>
</dbReference>
<dbReference type="InterPro" id="IPR004330">
    <property type="entry name" value="FAR1_DNA_bnd_dom"/>
</dbReference>
<organism evidence="3">
    <name type="scientific">Vitis vinifera</name>
    <name type="common">Grape</name>
    <dbReference type="NCBI Taxonomy" id="29760"/>
    <lineage>
        <taxon>Eukaryota</taxon>
        <taxon>Viridiplantae</taxon>
        <taxon>Streptophyta</taxon>
        <taxon>Embryophyta</taxon>
        <taxon>Tracheophyta</taxon>
        <taxon>Spermatophyta</taxon>
        <taxon>Magnoliopsida</taxon>
        <taxon>eudicotyledons</taxon>
        <taxon>Gunneridae</taxon>
        <taxon>Pentapetalae</taxon>
        <taxon>rosids</taxon>
        <taxon>Vitales</taxon>
        <taxon>Vitaceae</taxon>
        <taxon>Viteae</taxon>
        <taxon>Vitis</taxon>
    </lineage>
</organism>
<dbReference type="AlphaFoldDB" id="A5AX54"/>